<dbReference type="EMBL" id="JADKFW010000004">
    <property type="protein sequence ID" value="MBK9717472.1"/>
    <property type="molecule type" value="Genomic_DNA"/>
</dbReference>
<dbReference type="AlphaFoldDB" id="A0A9D7S986"/>
<sequence length="424" mass="48995">MNPVIMTPEEGIKQYFKSHFKHSMKTYFYSFILLISSFSAIAQENKPFTIGFEKSFISKILNQERKIWIHIPNSNGGNTGNEPYPVIYLLDGDENFNDIVSITEFMSKTGLCPPMIVVGILHPSRMTDLTFGTDKETPGIVGKGEKFMLYVEKELMPYIESNYPTASYKIFIGHSVGGLTVVNTLIHHPELFNAYVSLDGALWWNNQHIVTEAKMILANKNYNEKTLFMALANRLERGMDTLEVQKDTTEGTELIRSNLEFIKDIFKNKTNHLRFQHKYYENDDHSSVRLIGEYDAIRFIFDYYKLKIYNSELEDPNFKLDSLFITHYHQVSERIGFLIKPDENQVNGLGYYMMSQKQFIKAEALFKLNIANYPETANCYDGLGDLYLAKGEPLNAIESFKKTLSLKFIPETKLKLEKLLNEKK</sequence>
<name>A0A9D7S986_9BACT</name>
<dbReference type="SUPFAM" id="SSF53474">
    <property type="entry name" value="alpha/beta-Hydrolases"/>
    <property type="match status" value="1"/>
</dbReference>
<evidence type="ECO:0000313" key="3">
    <source>
        <dbReference type="EMBL" id="MBK9717472.1"/>
    </source>
</evidence>
<dbReference type="SUPFAM" id="SSF48452">
    <property type="entry name" value="TPR-like"/>
    <property type="match status" value="1"/>
</dbReference>
<accession>A0A9D7S986</accession>
<dbReference type="PANTHER" id="PTHR40841:SF2">
    <property type="entry name" value="SIDEROPHORE-DEGRADING ESTERASE (EUROFUNG)"/>
    <property type="match status" value="1"/>
</dbReference>
<dbReference type="InterPro" id="IPR000801">
    <property type="entry name" value="Esterase-like"/>
</dbReference>
<comment type="caution">
    <text evidence="3">The sequence shown here is derived from an EMBL/GenBank/DDBJ whole genome shotgun (WGS) entry which is preliminary data.</text>
</comment>
<evidence type="ECO:0000256" key="1">
    <source>
        <dbReference type="ARBA" id="ARBA00005622"/>
    </source>
</evidence>
<dbReference type="Pfam" id="PF00756">
    <property type="entry name" value="Esterase"/>
    <property type="match status" value="1"/>
</dbReference>
<dbReference type="Proteomes" id="UP000808349">
    <property type="component" value="Unassembled WGS sequence"/>
</dbReference>
<organism evidence="3 4">
    <name type="scientific">Candidatus Defluviibacterium haderslevense</name>
    <dbReference type="NCBI Taxonomy" id="2981993"/>
    <lineage>
        <taxon>Bacteria</taxon>
        <taxon>Pseudomonadati</taxon>
        <taxon>Bacteroidota</taxon>
        <taxon>Saprospiria</taxon>
        <taxon>Saprospirales</taxon>
        <taxon>Saprospiraceae</taxon>
        <taxon>Candidatus Defluviibacterium</taxon>
    </lineage>
</organism>
<evidence type="ECO:0000313" key="4">
    <source>
        <dbReference type="Proteomes" id="UP000808349"/>
    </source>
</evidence>
<comment type="similarity">
    <text evidence="1">Belongs to the esterase D family.</text>
</comment>
<reference evidence="3 4" key="1">
    <citation type="submission" date="2020-10" db="EMBL/GenBank/DDBJ databases">
        <title>Connecting structure to function with the recovery of over 1000 high-quality activated sludge metagenome-assembled genomes encoding full-length rRNA genes using long-read sequencing.</title>
        <authorList>
            <person name="Singleton C.M."/>
            <person name="Petriglieri F."/>
            <person name="Kristensen J.M."/>
            <person name="Kirkegaard R.H."/>
            <person name="Michaelsen T.Y."/>
            <person name="Andersen M.H."/>
            <person name="Karst S.M."/>
            <person name="Dueholm M.S."/>
            <person name="Nielsen P.H."/>
            <person name="Albertsen M."/>
        </authorList>
    </citation>
    <scope>NUCLEOTIDE SEQUENCE [LARGE SCALE GENOMIC DNA]</scope>
    <source>
        <strain evidence="3">Ribe_18-Q3-R11-54_BAT3C.373</strain>
    </source>
</reference>
<dbReference type="PANTHER" id="PTHR40841">
    <property type="entry name" value="SIDEROPHORE TRIACETYLFUSARININE C ESTERASE"/>
    <property type="match status" value="1"/>
</dbReference>
<gene>
    <name evidence="3" type="ORF">IPO85_08155</name>
</gene>
<protein>
    <submittedName>
        <fullName evidence="3">Alpha/beta hydrolase</fullName>
    </submittedName>
</protein>
<evidence type="ECO:0000256" key="2">
    <source>
        <dbReference type="ARBA" id="ARBA00022801"/>
    </source>
</evidence>
<keyword evidence="2 3" id="KW-0378">Hydrolase</keyword>
<dbReference type="InterPro" id="IPR011990">
    <property type="entry name" value="TPR-like_helical_dom_sf"/>
</dbReference>
<dbReference type="GO" id="GO:0016788">
    <property type="term" value="F:hydrolase activity, acting on ester bonds"/>
    <property type="evidence" value="ECO:0007669"/>
    <property type="project" value="TreeGrafter"/>
</dbReference>
<dbReference type="InterPro" id="IPR029058">
    <property type="entry name" value="AB_hydrolase_fold"/>
</dbReference>
<dbReference type="Gene3D" id="3.40.50.1820">
    <property type="entry name" value="alpha/beta hydrolase"/>
    <property type="match status" value="1"/>
</dbReference>
<dbReference type="InterPro" id="IPR052558">
    <property type="entry name" value="Siderophore_Hydrolase_D"/>
</dbReference>
<proteinExistence type="inferred from homology"/>